<feature type="disulfide bond" evidence="5">
    <location>
        <begin position="1006"/>
        <end position="1015"/>
    </location>
</feature>
<sequence>MPSLSARFNVPSGIEIYSQHSLTRTQLVYIADSKNHRIRQMTATCAKICENGGTCTSPDTCSCLFGWSGDDCSIPVCDAGCAPRQVCVGPNQCSCIPGYTGFPTCTTPLCAQTCANGGSCSAPDTCACASGWFDSNCTTPVCTQTCGNGGNCTAPDTCSCAQEWQGADCRIPICTQPCRNGGSCVAPSTCLCAAGWSGHDCSLPICSQGLFVPHPSGYTNARWRPFSFANYAPCDFGAWCDATNELDCLYRSPLSPVLNVSYGSTGRATTGRVMAPDIAPFTGGRRDQQSRCMFVEVGATALTNYQYMDETNGTSGFFRFSPNVPYRWNASNAAVWRGIAGPEVGFSPPFTITSDRQVALVERRDMVQGVYACANNGNCIAPDVCECAAGWIGFDCRTPVCSQGYYVPTQLTFVGADPVEAAHPQHPVSNPTYTALVEAIDYDSYTTTTETRGSLRYLPEQGGYACSIRSITQWEKPATIGPNASPAYYFDHPNYVSLYMDRTQSADGYYHTQWLDMFWPPLYNLTPPALDHTRQGWKRGGTWYYIATHAWQKGKCLVEFQRTCPGAAVSRLPMDLVSGQRGVIVVDTDASYRPQAQYTFARITRRGFWNASLVGGECVDHVVRGCFNNGTCVAPDVCVCATGWTGFDCTTPICAQRCLHNGNCTLPNRCTCERGWTGDDCSIPMCAQECHNGGKCVAPDTCACMTWASTWRDGRGQAVFKKPNGLPQGTGYTGYDCGTPICVQAERFLLNTERGASDFVSLRGHGKDGALSCATYRCPQYDEELISNDGHSFQSGCSVGNPLANAVSKLADAQKIANLRSYNDLLNVNRTSDGFLCGNLVWEQGDYTEGRSIRVNYANVTKVSDGENWVYGTQTAGEGVFMCYNKGSCIAPDTCSCGDGWQGIDCNVPMCRFLQTNGSVVTKCLHDGVCVDKDTCRCIQIESTLHKQHPTAPRGLTGYFGADCGLPTCIQGVFDPLCSEPNSAGVDGCFRCKNGGKCVAPDVCECAAGWTGFDCSIPICVVASVNATTRAQLFTVDDAKVLTFQADPCGNGGGRWGKEWYNGALVGQGNCTRPSLCTCLCRQ</sequence>
<comment type="caution">
    <text evidence="5">Lacks conserved residue(s) required for the propagation of feature annotation.</text>
</comment>
<feature type="disulfide bond" evidence="5">
    <location>
        <begin position="128"/>
        <end position="137"/>
    </location>
</feature>
<dbReference type="EMBL" id="GL376588">
    <property type="status" value="NOT_ANNOTATED_CDS"/>
    <property type="molecule type" value="Genomic_DNA"/>
</dbReference>
<dbReference type="PROSITE" id="PS01186">
    <property type="entry name" value="EGF_2"/>
    <property type="match status" value="7"/>
</dbReference>
<dbReference type="STRING" id="431595.K3X6C8"/>
<evidence type="ECO:0000256" key="3">
    <source>
        <dbReference type="ARBA" id="ARBA00022737"/>
    </source>
</evidence>
<proteinExistence type="predicted"/>
<feature type="domain" description="EGF-like" evidence="6">
    <location>
        <begin position="41"/>
        <end position="73"/>
    </location>
</feature>
<dbReference type="eggNOG" id="KOG1217">
    <property type="taxonomic scope" value="Eukaryota"/>
</dbReference>
<reference evidence="7" key="3">
    <citation type="submission" date="2015-02" db="UniProtKB">
        <authorList>
            <consortium name="EnsemblProtists"/>
        </authorList>
    </citation>
    <scope>IDENTIFICATION</scope>
    <source>
        <strain evidence="7">DAOM BR144</strain>
    </source>
</reference>
<protein>
    <recommendedName>
        <fullName evidence="6">EGF-like domain-containing protein</fullName>
    </recommendedName>
</protein>
<feature type="disulfide bond" evidence="5">
    <location>
        <begin position="192"/>
        <end position="201"/>
    </location>
</feature>
<dbReference type="PROSITE" id="PS00022">
    <property type="entry name" value="EGF_1"/>
    <property type="match status" value="5"/>
</dbReference>
<dbReference type="VEuPathDB" id="FungiDB:PYU1_G012751"/>
<dbReference type="InterPro" id="IPR050969">
    <property type="entry name" value="Dev_Signal_Modulators"/>
</dbReference>
<evidence type="ECO:0000256" key="5">
    <source>
        <dbReference type="PROSITE-ProRule" id="PRU00076"/>
    </source>
</evidence>
<dbReference type="InterPro" id="IPR000742">
    <property type="entry name" value="EGF"/>
</dbReference>
<reference evidence="8" key="2">
    <citation type="submission" date="2010-04" db="EMBL/GenBank/DDBJ databases">
        <authorList>
            <person name="Buell R."/>
            <person name="Hamilton J."/>
            <person name="Hostetler J."/>
        </authorList>
    </citation>
    <scope>NUCLEOTIDE SEQUENCE [LARGE SCALE GENOMIC DNA]</scope>
    <source>
        <strain evidence="8">DAOM:BR144</strain>
    </source>
</reference>
<dbReference type="Pfam" id="PF25024">
    <property type="entry name" value="EGF_TEN"/>
    <property type="match status" value="1"/>
</dbReference>
<feature type="disulfide bond" evidence="5">
    <location>
        <begin position="63"/>
        <end position="72"/>
    </location>
</feature>
<dbReference type="Gene3D" id="2.10.25.10">
    <property type="entry name" value="Laminin"/>
    <property type="match status" value="9"/>
</dbReference>
<feature type="disulfide bond" evidence="5">
    <location>
        <begin position="654"/>
        <end position="664"/>
    </location>
</feature>
<keyword evidence="3" id="KW-0677">Repeat</keyword>
<dbReference type="OMA" id="EFICQCP"/>
<evidence type="ECO:0000313" key="7">
    <source>
        <dbReference type="EnsemblProtists" id="PYU1_T012777"/>
    </source>
</evidence>
<evidence type="ECO:0000313" key="8">
    <source>
        <dbReference type="Proteomes" id="UP000019132"/>
    </source>
</evidence>
<feature type="domain" description="EGF-like" evidence="6">
    <location>
        <begin position="106"/>
        <end position="138"/>
    </location>
</feature>
<dbReference type="HOGENOM" id="CLU_266926_0_0_1"/>
<dbReference type="AlphaFoldDB" id="K3X6C8"/>
<evidence type="ECO:0000256" key="4">
    <source>
        <dbReference type="ARBA" id="ARBA00023157"/>
    </source>
</evidence>
<name>K3X6C8_GLOUD</name>
<dbReference type="PROSITE" id="PS50026">
    <property type="entry name" value="EGF_3"/>
    <property type="match status" value="5"/>
</dbReference>
<feature type="domain" description="EGF-like" evidence="6">
    <location>
        <begin position="650"/>
        <end position="682"/>
    </location>
</feature>
<keyword evidence="1 5" id="KW-0245">EGF-like domain</keyword>
<keyword evidence="8" id="KW-1185">Reference proteome</keyword>
<dbReference type="InterPro" id="IPR013032">
    <property type="entry name" value="EGF-like_CS"/>
</dbReference>
<feature type="domain" description="EGF-like" evidence="6">
    <location>
        <begin position="170"/>
        <end position="202"/>
    </location>
</feature>
<evidence type="ECO:0000256" key="1">
    <source>
        <dbReference type="ARBA" id="ARBA00022536"/>
    </source>
</evidence>
<feature type="disulfide bond" evidence="5">
    <location>
        <begin position="672"/>
        <end position="681"/>
    </location>
</feature>
<dbReference type="Pfam" id="PF12661">
    <property type="entry name" value="hEGF"/>
    <property type="match status" value="2"/>
</dbReference>
<organism evidence="7 8">
    <name type="scientific">Globisporangium ultimum (strain ATCC 200006 / CBS 805.95 / DAOM BR144)</name>
    <name type="common">Pythium ultimum</name>
    <dbReference type="NCBI Taxonomy" id="431595"/>
    <lineage>
        <taxon>Eukaryota</taxon>
        <taxon>Sar</taxon>
        <taxon>Stramenopiles</taxon>
        <taxon>Oomycota</taxon>
        <taxon>Peronosporomycetes</taxon>
        <taxon>Pythiales</taxon>
        <taxon>Pythiaceae</taxon>
        <taxon>Globisporangium</taxon>
    </lineage>
</organism>
<reference evidence="8" key="1">
    <citation type="journal article" date="2010" name="Genome Biol.">
        <title>Genome sequence of the necrotrophic plant pathogen Pythium ultimum reveals original pathogenicity mechanisms and effector repertoire.</title>
        <authorList>
            <person name="Levesque C.A."/>
            <person name="Brouwer H."/>
            <person name="Cano L."/>
            <person name="Hamilton J.P."/>
            <person name="Holt C."/>
            <person name="Huitema E."/>
            <person name="Raffaele S."/>
            <person name="Robideau G.P."/>
            <person name="Thines M."/>
            <person name="Win J."/>
            <person name="Zerillo M.M."/>
            <person name="Beakes G.W."/>
            <person name="Boore J.L."/>
            <person name="Busam D."/>
            <person name="Dumas B."/>
            <person name="Ferriera S."/>
            <person name="Fuerstenberg S.I."/>
            <person name="Gachon C.M."/>
            <person name="Gaulin E."/>
            <person name="Govers F."/>
            <person name="Grenville-Briggs L."/>
            <person name="Horner N."/>
            <person name="Hostetler J."/>
            <person name="Jiang R.H."/>
            <person name="Johnson J."/>
            <person name="Krajaejun T."/>
            <person name="Lin H."/>
            <person name="Meijer H.J."/>
            <person name="Moore B."/>
            <person name="Morris P."/>
            <person name="Phuntmart V."/>
            <person name="Puiu D."/>
            <person name="Shetty J."/>
            <person name="Stajich J.E."/>
            <person name="Tripathy S."/>
            <person name="Wawra S."/>
            <person name="van West P."/>
            <person name="Whitty B.R."/>
            <person name="Coutinho P.M."/>
            <person name="Henrissat B."/>
            <person name="Martin F."/>
            <person name="Thomas P.D."/>
            <person name="Tyler B.M."/>
            <person name="De Vries R.P."/>
            <person name="Kamoun S."/>
            <person name="Yandell M."/>
            <person name="Tisserat N."/>
            <person name="Buell C.R."/>
        </authorList>
    </citation>
    <scope>NUCLEOTIDE SEQUENCE</scope>
    <source>
        <strain evidence="8">DAOM:BR144</strain>
    </source>
</reference>
<evidence type="ECO:0000256" key="2">
    <source>
        <dbReference type="ARBA" id="ARBA00022729"/>
    </source>
</evidence>
<feature type="domain" description="EGF-like" evidence="6">
    <location>
        <begin position="985"/>
        <end position="1016"/>
    </location>
</feature>
<dbReference type="SMART" id="SM00181">
    <property type="entry name" value="EGF"/>
    <property type="match status" value="10"/>
</dbReference>
<dbReference type="InParanoid" id="K3X6C8"/>
<dbReference type="Proteomes" id="UP000019132">
    <property type="component" value="Unassembled WGS sequence"/>
</dbReference>
<dbReference type="PANTHER" id="PTHR14949:SF56">
    <property type="entry name" value="EGF-LIKE-DOMAIN, MULTIPLE 7"/>
    <property type="match status" value="1"/>
</dbReference>
<feature type="disulfide bond" evidence="5">
    <location>
        <begin position="110"/>
        <end position="120"/>
    </location>
</feature>
<dbReference type="EnsemblProtists" id="PYU1_T012777">
    <property type="protein sequence ID" value="PYU1_T012777"/>
    <property type="gene ID" value="PYU1_G012751"/>
</dbReference>
<dbReference type="PANTHER" id="PTHR14949">
    <property type="entry name" value="EGF-LIKE-DOMAIN, MULTIPLE 7, 8"/>
    <property type="match status" value="1"/>
</dbReference>
<feature type="disulfide bond" evidence="5">
    <location>
        <begin position="45"/>
        <end position="55"/>
    </location>
</feature>
<feature type="disulfide bond" evidence="5">
    <location>
        <begin position="174"/>
        <end position="184"/>
    </location>
</feature>
<keyword evidence="4 5" id="KW-1015">Disulfide bond</keyword>
<accession>K3X6C8</accession>
<keyword evidence="2" id="KW-0732">Signal</keyword>
<evidence type="ECO:0000259" key="6">
    <source>
        <dbReference type="PROSITE" id="PS50026"/>
    </source>
</evidence>